<dbReference type="SUPFAM" id="SSF53756">
    <property type="entry name" value="UDP-Glycosyltransferase/glycogen phosphorylase"/>
    <property type="match status" value="1"/>
</dbReference>
<evidence type="ECO:0000313" key="4">
    <source>
        <dbReference type="Proteomes" id="UP001499988"/>
    </source>
</evidence>
<evidence type="ECO:0000259" key="1">
    <source>
        <dbReference type="Pfam" id="PF00534"/>
    </source>
</evidence>
<dbReference type="Gene3D" id="3.40.50.2000">
    <property type="entry name" value="Glycogen Phosphorylase B"/>
    <property type="match status" value="2"/>
</dbReference>
<dbReference type="PANTHER" id="PTHR45947:SF3">
    <property type="entry name" value="SULFOQUINOVOSYL TRANSFERASE SQD2"/>
    <property type="match status" value="1"/>
</dbReference>
<comment type="caution">
    <text evidence="3">The sequence shown here is derived from an EMBL/GenBank/DDBJ whole genome shotgun (WGS) entry which is preliminary data.</text>
</comment>
<protein>
    <submittedName>
        <fullName evidence="3">Glycosyltransferase family 4 protein</fullName>
    </submittedName>
</protein>
<dbReference type="Proteomes" id="UP001499988">
    <property type="component" value="Unassembled WGS sequence"/>
</dbReference>
<dbReference type="InterPro" id="IPR028098">
    <property type="entry name" value="Glyco_trans_4-like_N"/>
</dbReference>
<accession>A0ABP9F0T5</accession>
<organism evidence="3 4">
    <name type="scientific">Ferrimonas pelagia</name>
    <dbReference type="NCBI Taxonomy" id="1177826"/>
    <lineage>
        <taxon>Bacteria</taxon>
        <taxon>Pseudomonadati</taxon>
        <taxon>Pseudomonadota</taxon>
        <taxon>Gammaproteobacteria</taxon>
        <taxon>Alteromonadales</taxon>
        <taxon>Ferrimonadaceae</taxon>
        <taxon>Ferrimonas</taxon>
    </lineage>
</organism>
<dbReference type="CDD" id="cd03801">
    <property type="entry name" value="GT4_PimA-like"/>
    <property type="match status" value="1"/>
</dbReference>
<reference evidence="4" key="1">
    <citation type="journal article" date="2019" name="Int. J. Syst. Evol. Microbiol.">
        <title>The Global Catalogue of Microorganisms (GCM) 10K type strain sequencing project: providing services to taxonomists for standard genome sequencing and annotation.</title>
        <authorList>
            <consortium name="The Broad Institute Genomics Platform"/>
            <consortium name="The Broad Institute Genome Sequencing Center for Infectious Disease"/>
            <person name="Wu L."/>
            <person name="Ma J."/>
        </authorList>
    </citation>
    <scope>NUCLEOTIDE SEQUENCE [LARGE SCALE GENOMIC DNA]</scope>
    <source>
        <strain evidence="4">JCM 18401</strain>
    </source>
</reference>
<name>A0ABP9F0T5_9GAMM</name>
<evidence type="ECO:0000259" key="2">
    <source>
        <dbReference type="Pfam" id="PF13439"/>
    </source>
</evidence>
<dbReference type="RefSeq" id="WP_345335740.1">
    <property type="nucleotide sequence ID" value="NZ_BAABJZ010000084.1"/>
</dbReference>
<evidence type="ECO:0000313" key="3">
    <source>
        <dbReference type="EMBL" id="GAA4890777.1"/>
    </source>
</evidence>
<proteinExistence type="predicted"/>
<keyword evidence="4" id="KW-1185">Reference proteome</keyword>
<sequence length="376" mass="40859">MAANVRIAFVGGRGVDSRYGGVENAICQLASRMAAYPRTEIWVTGRGRGLGFRRQRFGDVHALQAPKVVGKLGHAICTAILLLHLMLVVRPQVVLLFASGPCVFSGLLRLCGVRVIACLRAIDSQRDGWRGPARWILRAGEYAALNHADLCTVNSLAMQRYFAGRGAETVYIPNGITPLLADRVGYLDTMGLAANGYLLYAGRLDPVKRLDVLLRAHAGLPKALRMPLVVAGDKCKSAEYKRQLEQLAGTEVIFLGHVDQGTLSTLMRHCALFILPSVLEGMSNSLLSAMGAGRCVLCADVEENADVVAADRRYLFEADNVADLQRQLTHYLTDPVKREAAGQALLLIGASLDWTHSTARFYQLACNVESICPISN</sequence>
<feature type="domain" description="Glycosyltransferase subfamily 4-like N-terminal" evidence="2">
    <location>
        <begin position="19"/>
        <end position="176"/>
    </location>
</feature>
<feature type="domain" description="Glycosyl transferase family 1" evidence="1">
    <location>
        <begin position="197"/>
        <end position="343"/>
    </location>
</feature>
<dbReference type="InterPro" id="IPR050194">
    <property type="entry name" value="Glycosyltransferase_grp1"/>
</dbReference>
<dbReference type="InterPro" id="IPR001296">
    <property type="entry name" value="Glyco_trans_1"/>
</dbReference>
<dbReference type="PANTHER" id="PTHR45947">
    <property type="entry name" value="SULFOQUINOVOSYL TRANSFERASE SQD2"/>
    <property type="match status" value="1"/>
</dbReference>
<dbReference type="Pfam" id="PF13439">
    <property type="entry name" value="Glyco_transf_4"/>
    <property type="match status" value="1"/>
</dbReference>
<gene>
    <name evidence="3" type="ORF">GCM10023333_25010</name>
</gene>
<dbReference type="EMBL" id="BAABJZ010000084">
    <property type="protein sequence ID" value="GAA4890777.1"/>
    <property type="molecule type" value="Genomic_DNA"/>
</dbReference>
<dbReference type="Pfam" id="PF00534">
    <property type="entry name" value="Glycos_transf_1"/>
    <property type="match status" value="1"/>
</dbReference>